<dbReference type="InterPro" id="IPR001451">
    <property type="entry name" value="Hexapep"/>
</dbReference>
<evidence type="ECO:0000313" key="3">
    <source>
        <dbReference type="EMBL" id="MBW4433599.1"/>
    </source>
</evidence>
<dbReference type="GO" id="GO:0031470">
    <property type="term" value="C:carboxysome"/>
    <property type="evidence" value="ECO:0007669"/>
    <property type="project" value="UniProtKB-ARBA"/>
</dbReference>
<dbReference type="AlphaFoldDB" id="A0A9E3HBA7"/>
<gene>
    <name evidence="3" type="ORF">KME28_18235</name>
</gene>
<sequence length="233" mass="25067">MNQNSLSKVQRLKEVLLTNLLGELPTIAFGPSLRKLLYRFIFTKIDNSVYIQNGVEFIGSNQIEIGSDVHIFKGVRIDAKGENNRVTLEKGVALEKDVTIGALDNTCVQIGEGTFIGPGACIAGPGDITIGKRCLIAAHTGIFSNNHNFADPTKYIVDQGITRQGIVIEDDCWIGHNVTILDGVTIGEGSVIGAGAVVSKDIPPYSIAVGVPAKVIKKRDAKELVFNYQSSNE</sequence>
<evidence type="ECO:0000256" key="2">
    <source>
        <dbReference type="ARBA" id="ARBA00022737"/>
    </source>
</evidence>
<keyword evidence="1" id="KW-0808">Transferase</keyword>
<accession>A0A9E3HBA7</accession>
<dbReference type="GO" id="GO:0016746">
    <property type="term" value="F:acyltransferase activity"/>
    <property type="evidence" value="ECO:0007669"/>
    <property type="project" value="UniProtKB-KW"/>
</dbReference>
<dbReference type="EMBL" id="JAHHHW010000107">
    <property type="protein sequence ID" value="MBW4433599.1"/>
    <property type="molecule type" value="Genomic_DNA"/>
</dbReference>
<organism evidence="3 4">
    <name type="scientific">Pelatocladus maniniholoensis HA4357-MV3</name>
    <dbReference type="NCBI Taxonomy" id="1117104"/>
    <lineage>
        <taxon>Bacteria</taxon>
        <taxon>Bacillati</taxon>
        <taxon>Cyanobacteriota</taxon>
        <taxon>Cyanophyceae</taxon>
        <taxon>Nostocales</taxon>
        <taxon>Nostocaceae</taxon>
        <taxon>Pelatocladus</taxon>
    </lineage>
</organism>
<dbReference type="Pfam" id="PF14602">
    <property type="entry name" value="Hexapep_2"/>
    <property type="match status" value="1"/>
</dbReference>
<dbReference type="GO" id="GO:0043886">
    <property type="term" value="F:structural constituent of carboxysome shell"/>
    <property type="evidence" value="ECO:0007669"/>
    <property type="project" value="UniProtKB-ARBA"/>
</dbReference>
<dbReference type="CDD" id="cd04647">
    <property type="entry name" value="LbH_MAT_like"/>
    <property type="match status" value="1"/>
</dbReference>
<dbReference type="InterPro" id="IPR018357">
    <property type="entry name" value="Hexapep_transf_CS"/>
</dbReference>
<reference evidence="3" key="2">
    <citation type="journal article" date="2022" name="Microbiol. Resour. Announc.">
        <title>Metagenome Sequencing to Explore Phylogenomics of Terrestrial Cyanobacteria.</title>
        <authorList>
            <person name="Ward R.D."/>
            <person name="Stajich J.E."/>
            <person name="Johansen J.R."/>
            <person name="Huntemann M."/>
            <person name="Clum A."/>
            <person name="Foster B."/>
            <person name="Foster B."/>
            <person name="Roux S."/>
            <person name="Palaniappan K."/>
            <person name="Varghese N."/>
            <person name="Mukherjee S."/>
            <person name="Reddy T.B.K."/>
            <person name="Daum C."/>
            <person name="Copeland A."/>
            <person name="Chen I.A."/>
            <person name="Ivanova N.N."/>
            <person name="Kyrpides N.C."/>
            <person name="Shapiro N."/>
            <person name="Eloe-Fadrosh E.A."/>
            <person name="Pietrasiak N."/>
        </authorList>
    </citation>
    <scope>NUCLEOTIDE SEQUENCE</scope>
    <source>
        <strain evidence="3">HA4357-MV3</strain>
    </source>
</reference>
<dbReference type="SUPFAM" id="SSF51161">
    <property type="entry name" value="Trimeric LpxA-like enzymes"/>
    <property type="match status" value="2"/>
</dbReference>
<evidence type="ECO:0000313" key="4">
    <source>
        <dbReference type="Proteomes" id="UP000813215"/>
    </source>
</evidence>
<dbReference type="PANTHER" id="PTHR23416">
    <property type="entry name" value="SIALIC ACID SYNTHASE-RELATED"/>
    <property type="match status" value="1"/>
</dbReference>
<dbReference type="InterPro" id="IPR011004">
    <property type="entry name" value="Trimer_LpxA-like_sf"/>
</dbReference>
<proteinExistence type="predicted"/>
<name>A0A9E3HBA7_9NOST</name>
<keyword evidence="2" id="KW-0677">Repeat</keyword>
<reference evidence="3" key="1">
    <citation type="submission" date="2021-05" db="EMBL/GenBank/DDBJ databases">
        <authorList>
            <person name="Pietrasiak N."/>
            <person name="Ward R."/>
            <person name="Stajich J.E."/>
            <person name="Kurbessoian T."/>
        </authorList>
    </citation>
    <scope>NUCLEOTIDE SEQUENCE</scope>
    <source>
        <strain evidence="3">HA4357-MV3</strain>
    </source>
</reference>
<protein>
    <submittedName>
        <fullName evidence="3">Acyltransferase</fullName>
    </submittedName>
</protein>
<dbReference type="PANTHER" id="PTHR23416:SF78">
    <property type="entry name" value="LIPOPOLYSACCHARIDE BIOSYNTHESIS O-ACETYL TRANSFERASE WBBJ-RELATED"/>
    <property type="match status" value="1"/>
</dbReference>
<dbReference type="InterPro" id="IPR051159">
    <property type="entry name" value="Hexapeptide_acetyltransf"/>
</dbReference>
<dbReference type="Pfam" id="PF00132">
    <property type="entry name" value="Hexapep"/>
    <property type="match status" value="1"/>
</dbReference>
<dbReference type="Gene3D" id="2.160.10.10">
    <property type="entry name" value="Hexapeptide repeat proteins"/>
    <property type="match status" value="2"/>
</dbReference>
<evidence type="ECO:0000256" key="1">
    <source>
        <dbReference type="ARBA" id="ARBA00022679"/>
    </source>
</evidence>
<keyword evidence="3" id="KW-0012">Acyltransferase</keyword>
<comment type="caution">
    <text evidence="3">The sequence shown here is derived from an EMBL/GenBank/DDBJ whole genome shotgun (WGS) entry which is preliminary data.</text>
</comment>
<dbReference type="Proteomes" id="UP000813215">
    <property type="component" value="Unassembled WGS sequence"/>
</dbReference>
<dbReference type="PROSITE" id="PS00101">
    <property type="entry name" value="HEXAPEP_TRANSFERASES"/>
    <property type="match status" value="1"/>
</dbReference>